<dbReference type="PANTHER" id="PTHR24220">
    <property type="entry name" value="IMPORT ATP-BINDING PROTEIN"/>
    <property type="match status" value="1"/>
</dbReference>
<name>A0A1Q8YGS9_9BURK</name>
<gene>
    <name evidence="2" type="ORF">BLL52_1098</name>
</gene>
<protein>
    <submittedName>
        <fullName evidence="2">ABC transporter ATP-binding domain protein</fullName>
    </submittedName>
</protein>
<dbReference type="PANTHER" id="PTHR24220:SF86">
    <property type="entry name" value="ABC TRANSPORTER ABCH.1"/>
    <property type="match status" value="1"/>
</dbReference>
<keyword evidence="2" id="KW-0067">ATP-binding</keyword>
<proteinExistence type="predicted"/>
<dbReference type="InterPro" id="IPR003439">
    <property type="entry name" value="ABC_transporter-like_ATP-bd"/>
</dbReference>
<reference evidence="2 3" key="1">
    <citation type="submission" date="2017-01" db="EMBL/GenBank/DDBJ databases">
        <title>Genome sequence of Rhodoferax antarcticus ANT.BR, a psychrophilic purple nonsulfur bacterium from an Antarctic microbial mat.</title>
        <authorList>
            <person name="Baker J."/>
            <person name="Riester C."/>
            <person name="Skinner B."/>
            <person name="Newell A."/>
            <person name="Swingley W."/>
            <person name="Madigan M."/>
            <person name="Jung D."/>
            <person name="Asao M."/>
            <person name="Chen M."/>
            <person name="Loughlin P."/>
            <person name="Pan H."/>
            <person name="Lin S."/>
            <person name="Li N."/>
            <person name="Shaw J."/>
            <person name="Prado M."/>
            <person name="Sherman C."/>
            <person name="Li X."/>
            <person name="Tang J."/>
            <person name="Blankenship R."/>
            <person name="Zhao T."/>
            <person name="Touchman J."/>
            <person name="Sattley M."/>
        </authorList>
    </citation>
    <scope>NUCLEOTIDE SEQUENCE [LARGE SCALE GENOMIC DNA]</scope>
    <source>
        <strain evidence="2 3">ANT.BR</strain>
    </source>
</reference>
<dbReference type="InterPro" id="IPR027417">
    <property type="entry name" value="P-loop_NTPase"/>
</dbReference>
<comment type="caution">
    <text evidence="2">The sequence shown here is derived from an EMBL/GenBank/DDBJ whole genome shotgun (WGS) entry which is preliminary data.</text>
</comment>
<evidence type="ECO:0000313" key="3">
    <source>
        <dbReference type="Proteomes" id="UP000185911"/>
    </source>
</evidence>
<keyword evidence="2" id="KW-0547">Nucleotide-binding</keyword>
<evidence type="ECO:0000259" key="1">
    <source>
        <dbReference type="Pfam" id="PF00005"/>
    </source>
</evidence>
<sequence>MSDKAPDNTPHQGPVAILMRVETTYLMLSVSVPVIQGVDILVRPACFAVLLGPSGNGKTTLLNLFGCIDRPDAGEVMLAGCMPVLRAHEKIQYPLLLTGAIEKNRADRVPKLLEAVGLADKAADGTIFLKVNLTQNTRRKGVVTAA</sequence>
<dbReference type="EMBL" id="MSYM01000008">
    <property type="protein sequence ID" value="OLP07268.1"/>
    <property type="molecule type" value="Genomic_DNA"/>
</dbReference>
<keyword evidence="3" id="KW-1185">Reference proteome</keyword>
<dbReference type="STRING" id="81479.RA876_00205"/>
<dbReference type="Gene3D" id="3.40.50.300">
    <property type="entry name" value="P-loop containing nucleotide triphosphate hydrolases"/>
    <property type="match status" value="1"/>
</dbReference>
<dbReference type="SUPFAM" id="SSF52540">
    <property type="entry name" value="P-loop containing nucleoside triphosphate hydrolases"/>
    <property type="match status" value="1"/>
</dbReference>
<dbReference type="InterPro" id="IPR015854">
    <property type="entry name" value="ABC_transpr_LolD-like"/>
</dbReference>
<dbReference type="AlphaFoldDB" id="A0A1Q8YGS9"/>
<accession>A0A1Q8YGS9</accession>
<evidence type="ECO:0000313" key="2">
    <source>
        <dbReference type="EMBL" id="OLP07268.1"/>
    </source>
</evidence>
<organism evidence="2 3">
    <name type="scientific">Rhodoferax antarcticus ANT.BR</name>
    <dbReference type="NCBI Taxonomy" id="1111071"/>
    <lineage>
        <taxon>Bacteria</taxon>
        <taxon>Pseudomonadati</taxon>
        <taxon>Pseudomonadota</taxon>
        <taxon>Betaproteobacteria</taxon>
        <taxon>Burkholderiales</taxon>
        <taxon>Comamonadaceae</taxon>
        <taxon>Rhodoferax</taxon>
    </lineage>
</organism>
<feature type="domain" description="ABC transporter" evidence="1">
    <location>
        <begin position="37"/>
        <end position="80"/>
    </location>
</feature>
<dbReference type="GO" id="GO:0016887">
    <property type="term" value="F:ATP hydrolysis activity"/>
    <property type="evidence" value="ECO:0007669"/>
    <property type="project" value="InterPro"/>
</dbReference>
<dbReference type="Pfam" id="PF00005">
    <property type="entry name" value="ABC_tran"/>
    <property type="match status" value="1"/>
</dbReference>
<dbReference type="Proteomes" id="UP000185911">
    <property type="component" value="Unassembled WGS sequence"/>
</dbReference>
<dbReference type="RefSeq" id="WP_075585623.1">
    <property type="nucleotide sequence ID" value="NZ_MSYM01000008.1"/>
</dbReference>
<dbReference type="GO" id="GO:0005886">
    <property type="term" value="C:plasma membrane"/>
    <property type="evidence" value="ECO:0007669"/>
    <property type="project" value="TreeGrafter"/>
</dbReference>
<dbReference type="GO" id="GO:0022857">
    <property type="term" value="F:transmembrane transporter activity"/>
    <property type="evidence" value="ECO:0007669"/>
    <property type="project" value="TreeGrafter"/>
</dbReference>
<dbReference type="GO" id="GO:0005524">
    <property type="term" value="F:ATP binding"/>
    <property type="evidence" value="ECO:0007669"/>
    <property type="project" value="UniProtKB-KW"/>
</dbReference>